<proteinExistence type="predicted"/>
<sequence length="130" mass="14801">MEKYNGKLTLLQNNKNFNYNFSIFHSNNIVIIQVKKPLLGNVLNVKIDKFNGISVSPSLDSISIDFIENFNLDDFFLFVSNCLKANNIDNKLTFFNQDQIGFSCNNRKGMTTLISIKYENIYIKGAISAS</sequence>
<gene>
    <name evidence="1" type="ORF">ISR29_02155</name>
</gene>
<dbReference type="EMBL" id="JADHSG010000002">
    <property type="protein sequence ID" value="MBL6902982.1"/>
    <property type="molecule type" value="Genomic_DNA"/>
</dbReference>
<name>A0A937M058_9GAMM</name>
<dbReference type="Proteomes" id="UP000705230">
    <property type="component" value="Unassembled WGS sequence"/>
</dbReference>
<reference evidence="1" key="1">
    <citation type="submission" date="2020-10" db="EMBL/GenBank/DDBJ databases">
        <title>Microbiome of the Black Sea water column analyzed by genome centric metagenomics.</title>
        <authorList>
            <person name="Cabello-Yeves P.J."/>
            <person name="Callieri C."/>
            <person name="Picazo A."/>
            <person name="Mehrshad M."/>
            <person name="Haro-Moreno J.M."/>
            <person name="Roda-Garcia J."/>
            <person name="Dzembekova N."/>
            <person name="Slabakova V."/>
            <person name="Slabakova N."/>
            <person name="Moncheva S."/>
            <person name="Rodriguez-Valera F."/>
        </authorList>
    </citation>
    <scope>NUCLEOTIDE SEQUENCE</scope>
    <source>
        <strain evidence="1">BS30m-G43</strain>
    </source>
</reference>
<evidence type="ECO:0000313" key="1">
    <source>
        <dbReference type="EMBL" id="MBL6902982.1"/>
    </source>
</evidence>
<evidence type="ECO:0000313" key="2">
    <source>
        <dbReference type="Proteomes" id="UP000705230"/>
    </source>
</evidence>
<protein>
    <submittedName>
        <fullName evidence="1">Uncharacterized protein</fullName>
    </submittedName>
</protein>
<accession>A0A937M058</accession>
<comment type="caution">
    <text evidence="1">The sequence shown here is derived from an EMBL/GenBank/DDBJ whole genome shotgun (WGS) entry which is preliminary data.</text>
</comment>
<organism evidence="1 2">
    <name type="scientific">SAR86 cluster bacterium</name>
    <dbReference type="NCBI Taxonomy" id="2030880"/>
    <lineage>
        <taxon>Bacteria</taxon>
        <taxon>Pseudomonadati</taxon>
        <taxon>Pseudomonadota</taxon>
        <taxon>Gammaproteobacteria</taxon>
        <taxon>SAR86 cluster</taxon>
    </lineage>
</organism>
<dbReference type="AlphaFoldDB" id="A0A937M058"/>